<protein>
    <submittedName>
        <fullName evidence="1">Uncharacterized protein</fullName>
    </submittedName>
</protein>
<dbReference type="SUPFAM" id="SSF53686">
    <property type="entry name" value="Tryptophan synthase beta subunit-like PLP-dependent enzymes"/>
    <property type="match status" value="1"/>
</dbReference>
<accession>A0A1K0FTA8</accession>
<dbReference type="EMBL" id="MEIA01000007">
    <property type="protein sequence ID" value="OJF15896.1"/>
    <property type="molecule type" value="Genomic_DNA"/>
</dbReference>
<dbReference type="InterPro" id="IPR036052">
    <property type="entry name" value="TrpB-like_PALP_sf"/>
</dbReference>
<sequence>MTGGAPMEEDPFDAVLRRSTEILRGSAGLDYQEVYDSQGRGQPEILEKGRKCEALGAEVMRTSVGPELFAVLLHTLEETGYFNASLYTPYSVAGIETLGAEIARQVRAETGRRTCCGARAP</sequence>
<evidence type="ECO:0000313" key="1">
    <source>
        <dbReference type="EMBL" id="OJF15896.1"/>
    </source>
</evidence>
<dbReference type="Proteomes" id="UP000182486">
    <property type="component" value="Unassembled WGS sequence"/>
</dbReference>
<dbReference type="GO" id="GO:1901605">
    <property type="term" value="P:alpha-amino acid metabolic process"/>
    <property type="evidence" value="ECO:0007669"/>
    <property type="project" value="UniProtKB-ARBA"/>
</dbReference>
<dbReference type="RefSeq" id="WP_211277646.1">
    <property type="nucleotide sequence ID" value="NZ_MEIA01000007.1"/>
</dbReference>
<reference evidence="1 2" key="1">
    <citation type="submission" date="2016-09" db="EMBL/GenBank/DDBJ databases">
        <title>Couchioplanes caeruleus draft genome sequence.</title>
        <authorList>
            <person name="Sheehan J."/>
            <person name="Caffrey P."/>
        </authorList>
    </citation>
    <scope>NUCLEOTIDE SEQUENCE [LARGE SCALE GENOMIC DNA]</scope>
    <source>
        <strain evidence="1 2">DSM 43634</strain>
    </source>
</reference>
<dbReference type="AlphaFoldDB" id="A0A1K0FTA8"/>
<keyword evidence="2" id="KW-1185">Reference proteome</keyword>
<gene>
    <name evidence="1" type="ORF">BG844_01260</name>
</gene>
<organism evidence="1 2">
    <name type="scientific">Couchioplanes caeruleus subsp. caeruleus</name>
    <dbReference type="NCBI Taxonomy" id="56427"/>
    <lineage>
        <taxon>Bacteria</taxon>
        <taxon>Bacillati</taxon>
        <taxon>Actinomycetota</taxon>
        <taxon>Actinomycetes</taxon>
        <taxon>Micromonosporales</taxon>
        <taxon>Micromonosporaceae</taxon>
        <taxon>Couchioplanes</taxon>
    </lineage>
</organism>
<comment type="caution">
    <text evidence="1">The sequence shown here is derived from an EMBL/GenBank/DDBJ whole genome shotgun (WGS) entry which is preliminary data.</text>
</comment>
<name>A0A1K0FTA8_9ACTN</name>
<proteinExistence type="predicted"/>
<evidence type="ECO:0000313" key="2">
    <source>
        <dbReference type="Proteomes" id="UP000182486"/>
    </source>
</evidence>